<comment type="caution">
    <text evidence="1">The sequence shown here is derived from an EMBL/GenBank/DDBJ whole genome shotgun (WGS) entry which is preliminary data.</text>
</comment>
<sequence>MSCLNRGHRERAGVVGEPSALAYAFGVVSHHRHRAARKRPQTFGDAFLHRFVKTGGDDAFFAHFKKEMGDARIVAEREYL</sequence>
<name>A0A645JEV1_9ZZZZ</name>
<gene>
    <name evidence="1" type="ORF">SDC9_209878</name>
</gene>
<evidence type="ECO:0000313" key="1">
    <source>
        <dbReference type="EMBL" id="MPN62131.1"/>
    </source>
</evidence>
<organism evidence="1">
    <name type="scientific">bioreactor metagenome</name>
    <dbReference type="NCBI Taxonomy" id="1076179"/>
    <lineage>
        <taxon>unclassified sequences</taxon>
        <taxon>metagenomes</taxon>
        <taxon>ecological metagenomes</taxon>
    </lineage>
</organism>
<dbReference type="EMBL" id="VSSQ01139704">
    <property type="protein sequence ID" value="MPN62131.1"/>
    <property type="molecule type" value="Genomic_DNA"/>
</dbReference>
<reference evidence="1" key="1">
    <citation type="submission" date="2019-08" db="EMBL/GenBank/DDBJ databases">
        <authorList>
            <person name="Kucharzyk K."/>
            <person name="Murdoch R.W."/>
            <person name="Higgins S."/>
            <person name="Loffler F."/>
        </authorList>
    </citation>
    <scope>NUCLEOTIDE SEQUENCE</scope>
</reference>
<proteinExistence type="predicted"/>
<dbReference type="AlphaFoldDB" id="A0A645JEV1"/>
<accession>A0A645JEV1</accession>
<protein>
    <submittedName>
        <fullName evidence="1">Uncharacterized protein</fullName>
    </submittedName>
</protein>